<keyword evidence="1" id="KW-0472">Membrane</keyword>
<evidence type="ECO:0000313" key="2">
    <source>
        <dbReference type="EMBL" id="RDY24709.1"/>
    </source>
</evidence>
<sequence length="94" mass="10271">MTSNENTNDYCCKNASNIKFFMSSHPIISTGAVTGSILTTASIISPNVRKFTVPLFKSLTKHQLKLFAGLGLLSIANYIANNPEFSDDTEEIIL</sequence>
<dbReference type="EMBL" id="NOJZ02000001">
    <property type="protein sequence ID" value="RDY24709.1"/>
    <property type="molecule type" value="Genomic_DNA"/>
</dbReference>
<dbReference type="OrthoDB" id="1757943at2"/>
<evidence type="ECO:0000256" key="1">
    <source>
        <dbReference type="SAM" id="Phobius"/>
    </source>
</evidence>
<dbReference type="AlphaFoldDB" id="A0A371IW56"/>
<dbReference type="RefSeq" id="WP_095404932.1">
    <property type="nucleotide sequence ID" value="NZ_NOJZ02000001.1"/>
</dbReference>
<accession>A0A371IW56</accession>
<name>A0A371IW56_9FIRM</name>
<reference evidence="2 3" key="1">
    <citation type="journal article" date="2017" name="Genome Announc.">
        <title>Draft Genome Sequence of Romboutsia maritimum sp. nov. Strain CCRI-22766(T), Isolated from Coastal Estuarine Mud.</title>
        <authorList>
            <person name="Maheux A.F."/>
            <person name="Boudreau D.K."/>
            <person name="Berube E."/>
            <person name="Boissinot M."/>
            <person name="Raymond F."/>
            <person name="Brodeur S."/>
            <person name="Corbeil J."/>
            <person name="Brightwell G."/>
            <person name="Broda D."/>
            <person name="Omar R.F."/>
            <person name="Bergeron M.G."/>
        </authorList>
    </citation>
    <scope>NUCLEOTIDE SEQUENCE [LARGE SCALE GENOMIC DNA]</scope>
    <source>
        <strain evidence="2 3">CCRI-22766</strain>
    </source>
</reference>
<evidence type="ECO:0000313" key="3">
    <source>
        <dbReference type="Proteomes" id="UP000243494"/>
    </source>
</evidence>
<feature type="transmembrane region" description="Helical" evidence="1">
    <location>
        <begin position="27"/>
        <end position="44"/>
    </location>
</feature>
<dbReference type="Proteomes" id="UP000243494">
    <property type="component" value="Unassembled WGS sequence"/>
</dbReference>
<keyword evidence="1" id="KW-0812">Transmembrane</keyword>
<proteinExistence type="predicted"/>
<protein>
    <submittedName>
        <fullName evidence="2">Uncharacterized protein</fullName>
    </submittedName>
</protein>
<keyword evidence="3" id="KW-1185">Reference proteome</keyword>
<organism evidence="2 3">
    <name type="scientific">Romboutsia maritimum</name>
    <dbReference type="NCBI Taxonomy" id="2020948"/>
    <lineage>
        <taxon>Bacteria</taxon>
        <taxon>Bacillati</taxon>
        <taxon>Bacillota</taxon>
        <taxon>Clostridia</taxon>
        <taxon>Peptostreptococcales</taxon>
        <taxon>Peptostreptococcaceae</taxon>
        <taxon>Romboutsia</taxon>
    </lineage>
</organism>
<gene>
    <name evidence="2" type="ORF">CHF27_000480</name>
</gene>
<keyword evidence="1" id="KW-1133">Transmembrane helix</keyword>
<comment type="caution">
    <text evidence="2">The sequence shown here is derived from an EMBL/GenBank/DDBJ whole genome shotgun (WGS) entry which is preliminary data.</text>
</comment>